<organism evidence="8 9">
    <name type="scientific">Desulfohalobium retbaense (strain ATCC 49708 / DSM 5692 / JCM 16813 / HR100)</name>
    <dbReference type="NCBI Taxonomy" id="485915"/>
    <lineage>
        <taxon>Bacteria</taxon>
        <taxon>Pseudomonadati</taxon>
        <taxon>Thermodesulfobacteriota</taxon>
        <taxon>Desulfovibrionia</taxon>
        <taxon>Desulfovibrionales</taxon>
        <taxon>Desulfohalobiaceae</taxon>
        <taxon>Desulfohalobium</taxon>
    </lineage>
</organism>
<dbReference type="HAMAP" id="MF_01161">
    <property type="entry name" value="tRNA_Ile_lys_synt"/>
    <property type="match status" value="1"/>
</dbReference>
<feature type="binding site" evidence="6">
    <location>
        <begin position="40"/>
        <end position="45"/>
    </location>
    <ligand>
        <name>ATP</name>
        <dbReference type="ChEBI" id="CHEBI:30616"/>
    </ligand>
</feature>
<feature type="domain" description="tRNA(Ile)-lysidine/2-thiocytidine synthase N-terminal" evidence="7">
    <location>
        <begin position="35"/>
        <end position="216"/>
    </location>
</feature>
<keyword evidence="1 6" id="KW-0436">Ligase</keyword>
<evidence type="ECO:0000313" key="8">
    <source>
        <dbReference type="EMBL" id="ACV68754.1"/>
    </source>
</evidence>
<keyword evidence="3 6" id="KW-0547">Nucleotide-binding</keyword>
<dbReference type="AlphaFoldDB" id="C8X2V7"/>
<dbReference type="KEGG" id="drt:Dret_1467"/>
<evidence type="ECO:0000256" key="2">
    <source>
        <dbReference type="ARBA" id="ARBA00022694"/>
    </source>
</evidence>
<dbReference type="RefSeq" id="WP_015751901.1">
    <property type="nucleotide sequence ID" value="NC_013223.1"/>
</dbReference>
<comment type="function">
    <text evidence="6">Ligates lysine onto the cytidine present at position 34 of the AUA codon-specific tRNA(Ile) that contains the anticodon CAU, in an ATP-dependent manner. Cytidine is converted to lysidine, thus changing the amino acid specificity of the tRNA from methionine to isoleucine.</text>
</comment>
<keyword evidence="2 6" id="KW-0819">tRNA processing</keyword>
<proteinExistence type="inferred from homology"/>
<dbReference type="PANTHER" id="PTHR43033">
    <property type="entry name" value="TRNA(ILE)-LYSIDINE SYNTHASE-RELATED"/>
    <property type="match status" value="1"/>
</dbReference>
<dbReference type="PANTHER" id="PTHR43033:SF1">
    <property type="entry name" value="TRNA(ILE)-LYSIDINE SYNTHASE-RELATED"/>
    <property type="match status" value="1"/>
</dbReference>
<dbReference type="GO" id="GO:0005524">
    <property type="term" value="F:ATP binding"/>
    <property type="evidence" value="ECO:0007669"/>
    <property type="project" value="UniProtKB-UniRule"/>
</dbReference>
<dbReference type="InterPro" id="IPR011063">
    <property type="entry name" value="TilS/TtcA_N"/>
</dbReference>
<comment type="similarity">
    <text evidence="6">Belongs to the tRNA(Ile)-lysidine synthase family.</text>
</comment>
<reference evidence="8 9" key="2">
    <citation type="journal article" date="2010" name="Stand. Genomic Sci.">
        <title>Complete genome sequence of Desulfohalobium retbaense type strain (HR(100)).</title>
        <authorList>
            <person name="Spring S."/>
            <person name="Nolan M."/>
            <person name="Lapidus A."/>
            <person name="Glavina Del Rio T."/>
            <person name="Copeland A."/>
            <person name="Tice H."/>
            <person name="Cheng J.F."/>
            <person name="Lucas S."/>
            <person name="Land M."/>
            <person name="Chen F."/>
            <person name="Bruce D."/>
            <person name="Goodwin L."/>
            <person name="Pitluck S."/>
            <person name="Ivanova N."/>
            <person name="Mavromatis K."/>
            <person name="Mikhailova N."/>
            <person name="Pati A."/>
            <person name="Chen A."/>
            <person name="Palaniappan K."/>
            <person name="Hauser L."/>
            <person name="Chang Y.J."/>
            <person name="Jeffries C.D."/>
            <person name="Munk C."/>
            <person name="Kiss H."/>
            <person name="Chain P."/>
            <person name="Han C."/>
            <person name="Brettin T."/>
            <person name="Detter J.C."/>
            <person name="Schuler E."/>
            <person name="Goker M."/>
            <person name="Rohde M."/>
            <person name="Bristow J."/>
            <person name="Eisen J.A."/>
            <person name="Markowitz V."/>
            <person name="Hugenholtz P."/>
            <person name="Kyrpides N.C."/>
            <person name="Klenk H.P."/>
        </authorList>
    </citation>
    <scope>NUCLEOTIDE SEQUENCE [LARGE SCALE GENOMIC DNA]</scope>
    <source>
        <strain evidence="8 9">DSM 5692</strain>
    </source>
</reference>
<dbReference type="STRING" id="485915.Dret_1467"/>
<dbReference type="GO" id="GO:0006400">
    <property type="term" value="P:tRNA modification"/>
    <property type="evidence" value="ECO:0007669"/>
    <property type="project" value="UniProtKB-UniRule"/>
</dbReference>
<dbReference type="CDD" id="cd01992">
    <property type="entry name" value="TilS_N"/>
    <property type="match status" value="1"/>
</dbReference>
<evidence type="ECO:0000256" key="6">
    <source>
        <dbReference type="HAMAP-Rule" id="MF_01161"/>
    </source>
</evidence>
<dbReference type="GO" id="GO:0005737">
    <property type="term" value="C:cytoplasm"/>
    <property type="evidence" value="ECO:0007669"/>
    <property type="project" value="UniProtKB-SubCell"/>
</dbReference>
<evidence type="ECO:0000313" key="9">
    <source>
        <dbReference type="Proteomes" id="UP000001052"/>
    </source>
</evidence>
<dbReference type="Gene3D" id="3.40.50.620">
    <property type="entry name" value="HUPs"/>
    <property type="match status" value="1"/>
</dbReference>
<dbReference type="GO" id="GO:0032267">
    <property type="term" value="F:tRNA(Ile)-lysidine synthase activity"/>
    <property type="evidence" value="ECO:0007669"/>
    <property type="project" value="UniProtKB-EC"/>
</dbReference>
<keyword evidence="6" id="KW-0963">Cytoplasm</keyword>
<accession>C8X2V7</accession>
<comment type="catalytic activity">
    <reaction evidence="5 6">
        <text>cytidine(34) in tRNA(Ile2) + L-lysine + ATP = lysidine(34) in tRNA(Ile2) + AMP + diphosphate + H(+)</text>
        <dbReference type="Rhea" id="RHEA:43744"/>
        <dbReference type="Rhea" id="RHEA-COMP:10625"/>
        <dbReference type="Rhea" id="RHEA-COMP:10670"/>
        <dbReference type="ChEBI" id="CHEBI:15378"/>
        <dbReference type="ChEBI" id="CHEBI:30616"/>
        <dbReference type="ChEBI" id="CHEBI:32551"/>
        <dbReference type="ChEBI" id="CHEBI:33019"/>
        <dbReference type="ChEBI" id="CHEBI:82748"/>
        <dbReference type="ChEBI" id="CHEBI:83665"/>
        <dbReference type="ChEBI" id="CHEBI:456215"/>
        <dbReference type="EC" id="6.3.4.19"/>
    </reaction>
</comment>
<dbReference type="Pfam" id="PF01171">
    <property type="entry name" value="ATP_bind_3"/>
    <property type="match status" value="1"/>
</dbReference>
<dbReference type="Proteomes" id="UP000001052">
    <property type="component" value="Chromosome"/>
</dbReference>
<comment type="subcellular location">
    <subcellularLocation>
        <location evidence="6">Cytoplasm</location>
    </subcellularLocation>
</comment>
<evidence type="ECO:0000256" key="1">
    <source>
        <dbReference type="ARBA" id="ARBA00022598"/>
    </source>
</evidence>
<protein>
    <recommendedName>
        <fullName evidence="6">tRNA(Ile)-lysidine synthase</fullName>
        <ecNumber evidence="6">6.3.4.19</ecNumber>
    </recommendedName>
    <alternativeName>
        <fullName evidence="6">tRNA(Ile)-2-lysyl-cytidine synthase</fullName>
    </alternativeName>
    <alternativeName>
        <fullName evidence="6">tRNA(Ile)-lysidine synthetase</fullName>
    </alternativeName>
</protein>
<dbReference type="InterPro" id="IPR012795">
    <property type="entry name" value="tRNA_Ile_lys_synt_N"/>
</dbReference>
<dbReference type="EC" id="6.3.4.19" evidence="6"/>
<evidence type="ECO:0000256" key="4">
    <source>
        <dbReference type="ARBA" id="ARBA00022840"/>
    </source>
</evidence>
<keyword evidence="9" id="KW-1185">Reference proteome</keyword>
<dbReference type="EMBL" id="CP001734">
    <property type="protein sequence ID" value="ACV68754.1"/>
    <property type="molecule type" value="Genomic_DNA"/>
</dbReference>
<gene>
    <name evidence="6" type="primary">tilS</name>
    <name evidence="8" type="ordered locus">Dret_1467</name>
</gene>
<dbReference type="SUPFAM" id="SSF52402">
    <property type="entry name" value="Adenine nucleotide alpha hydrolases-like"/>
    <property type="match status" value="1"/>
</dbReference>
<sequence>MLRLQTLPPRQAHFCLEVDRFVREELTISLAGTHVMLAVSGGVDSVALLAWAAAMRDKWGARLFCAHLDHGLRPESSQERQRVHALCDQLAIPCFSGRSETRRYAQRCQLGIEEAGRLLRYRYLEGIAHRRGCDYLLTAHHANDLAEDSLMRFIRGTGWPALAGMAAWDPGRRLLRPFLLTPKHRLHALVQAAGLCWEEDSSNRDPAYQRNRIRHQILPLLIKENPNFLETIAQTWRQAQADTAAFDTMLTAARQAERVVKQGLLAPRQELESLPAALRLRWYKEILDRMGPGQALSANLGALDALYTEKKSGKRVQFPGDKQARVSPEGIIFGWKGD</sequence>
<dbReference type="eggNOG" id="COG0037">
    <property type="taxonomic scope" value="Bacteria"/>
</dbReference>
<evidence type="ECO:0000259" key="7">
    <source>
        <dbReference type="Pfam" id="PF01171"/>
    </source>
</evidence>
<dbReference type="InterPro" id="IPR014729">
    <property type="entry name" value="Rossmann-like_a/b/a_fold"/>
</dbReference>
<keyword evidence="4 6" id="KW-0067">ATP-binding</keyword>
<dbReference type="InterPro" id="IPR012094">
    <property type="entry name" value="tRNA_Ile_lys_synt"/>
</dbReference>
<name>C8X2V7_DESRD</name>
<dbReference type="OrthoDB" id="9807403at2"/>
<reference evidence="9" key="1">
    <citation type="submission" date="2009-09" db="EMBL/GenBank/DDBJ databases">
        <title>The complete chromosome of Desulfohalobium retbaense DSM 5692.</title>
        <authorList>
            <consortium name="US DOE Joint Genome Institute (JGI-PGF)"/>
            <person name="Lucas S."/>
            <person name="Copeland A."/>
            <person name="Lapidus A."/>
            <person name="Glavina del Rio T."/>
            <person name="Dalin E."/>
            <person name="Tice H."/>
            <person name="Bruce D."/>
            <person name="Goodwin L."/>
            <person name="Pitluck S."/>
            <person name="Kyrpides N."/>
            <person name="Mavromatis K."/>
            <person name="Ivanova N."/>
            <person name="Mikhailova N."/>
            <person name="Munk A.C."/>
            <person name="Brettin T."/>
            <person name="Detter J.C."/>
            <person name="Han C."/>
            <person name="Tapia R."/>
            <person name="Larimer F."/>
            <person name="Land M."/>
            <person name="Hauser L."/>
            <person name="Markowitz V."/>
            <person name="Cheng J.-F."/>
            <person name="Hugenholtz P."/>
            <person name="Woyke T."/>
            <person name="Wu D."/>
            <person name="Spring S."/>
            <person name="Klenk H.-P."/>
            <person name="Eisen J.A."/>
        </authorList>
    </citation>
    <scope>NUCLEOTIDE SEQUENCE [LARGE SCALE GENOMIC DNA]</scope>
    <source>
        <strain evidence="9">DSM 5692</strain>
    </source>
</reference>
<evidence type="ECO:0000256" key="5">
    <source>
        <dbReference type="ARBA" id="ARBA00048539"/>
    </source>
</evidence>
<dbReference type="HOGENOM" id="CLU_018869_0_0_7"/>
<dbReference type="NCBIfam" id="TIGR02432">
    <property type="entry name" value="lysidine_TilS_N"/>
    <property type="match status" value="1"/>
</dbReference>
<comment type="domain">
    <text evidence="6">The N-terminal region contains the highly conserved SGGXDS motif, predicted to be a P-loop motif involved in ATP binding.</text>
</comment>
<evidence type="ECO:0000256" key="3">
    <source>
        <dbReference type="ARBA" id="ARBA00022741"/>
    </source>
</evidence>